<dbReference type="PANTHER" id="PTHR38471:SF2">
    <property type="entry name" value="FOUR HELIX BUNDLE PROTEIN"/>
    <property type="match status" value="1"/>
</dbReference>
<dbReference type="OrthoDB" id="160990at2"/>
<dbReference type="Pfam" id="PF05635">
    <property type="entry name" value="23S_rRNA_IVP"/>
    <property type="match status" value="1"/>
</dbReference>
<dbReference type="EMBL" id="CP007128">
    <property type="protein sequence ID" value="AHG89152.1"/>
    <property type="molecule type" value="Genomic_DNA"/>
</dbReference>
<keyword evidence="2" id="KW-1185">Reference proteome</keyword>
<evidence type="ECO:0000313" key="2">
    <source>
        <dbReference type="Proteomes" id="UP000019151"/>
    </source>
</evidence>
<name>W0RFD8_9BACT</name>
<sequence>MAEGDSFRDLRVWQEAQMLARDVNRVVRAFPPTHADLADQMRRAARSVHANIAEGNGKSSRRDYVRLLYDSRASLQEVESDVEALRDTDLATAADVAQMHTRARHVGVLLNALIRSLKPPPNS</sequence>
<dbReference type="KEGG" id="gba:J421_1615"/>
<evidence type="ECO:0000313" key="1">
    <source>
        <dbReference type="EMBL" id="AHG89152.1"/>
    </source>
</evidence>
<dbReference type="CDD" id="cd16377">
    <property type="entry name" value="23S_rRNA_IVP_like"/>
    <property type="match status" value="1"/>
</dbReference>
<proteinExistence type="predicted"/>
<organism evidence="1 2">
    <name type="scientific">Gemmatirosa kalamazoonensis</name>
    <dbReference type="NCBI Taxonomy" id="861299"/>
    <lineage>
        <taxon>Bacteria</taxon>
        <taxon>Pseudomonadati</taxon>
        <taxon>Gemmatimonadota</taxon>
        <taxon>Gemmatimonadia</taxon>
        <taxon>Gemmatimonadales</taxon>
        <taxon>Gemmatimonadaceae</taxon>
        <taxon>Gemmatirosa</taxon>
    </lineage>
</organism>
<dbReference type="STRING" id="861299.J421_1615"/>
<dbReference type="RefSeq" id="WP_025410667.1">
    <property type="nucleotide sequence ID" value="NZ_CP007128.1"/>
</dbReference>
<dbReference type="AlphaFoldDB" id="W0RFD8"/>
<dbReference type="Gene3D" id="1.20.1440.60">
    <property type="entry name" value="23S rRNA-intervening sequence"/>
    <property type="match status" value="1"/>
</dbReference>
<dbReference type="InterPro" id="IPR012657">
    <property type="entry name" value="23S_rRNA-intervening_sequence"/>
</dbReference>
<protein>
    <submittedName>
        <fullName evidence="1">CHP02436-containing protein</fullName>
    </submittedName>
</protein>
<dbReference type="PANTHER" id="PTHR38471">
    <property type="entry name" value="FOUR HELIX BUNDLE PROTEIN"/>
    <property type="match status" value="1"/>
</dbReference>
<dbReference type="InParanoid" id="W0RFD8"/>
<dbReference type="NCBIfam" id="TIGR02436">
    <property type="entry name" value="four helix bundle protein"/>
    <property type="match status" value="1"/>
</dbReference>
<dbReference type="Proteomes" id="UP000019151">
    <property type="component" value="Chromosome"/>
</dbReference>
<dbReference type="SUPFAM" id="SSF158446">
    <property type="entry name" value="IVS-encoded protein-like"/>
    <property type="match status" value="1"/>
</dbReference>
<dbReference type="HOGENOM" id="CLU_129874_0_3_0"/>
<reference evidence="1 2" key="1">
    <citation type="journal article" date="2014" name="Genome Announc.">
        <title>Genome Sequence and Methylome of Soil Bacterium Gemmatirosa kalamazoonensis KBS708T, a Member of the Rarely Cultivated Gemmatimonadetes Phylum.</title>
        <authorList>
            <person name="Debruyn J.M."/>
            <person name="Radosevich M."/>
            <person name="Wommack K.E."/>
            <person name="Polson S.W."/>
            <person name="Hauser L.J."/>
            <person name="Fawaz M.N."/>
            <person name="Korlach J."/>
            <person name="Tsai Y.C."/>
        </authorList>
    </citation>
    <scope>NUCLEOTIDE SEQUENCE [LARGE SCALE GENOMIC DNA]</scope>
    <source>
        <strain evidence="1 2">KBS708</strain>
    </source>
</reference>
<accession>W0RFD8</accession>
<dbReference type="InterPro" id="IPR036583">
    <property type="entry name" value="23S_rRNA_IVS_sf"/>
</dbReference>
<gene>
    <name evidence="1" type="ORF">J421_1615</name>
</gene>